<evidence type="ECO:0000313" key="3">
    <source>
        <dbReference type="Proteomes" id="UP001189429"/>
    </source>
</evidence>
<organism evidence="2 3">
    <name type="scientific">Prorocentrum cordatum</name>
    <dbReference type="NCBI Taxonomy" id="2364126"/>
    <lineage>
        <taxon>Eukaryota</taxon>
        <taxon>Sar</taxon>
        <taxon>Alveolata</taxon>
        <taxon>Dinophyceae</taxon>
        <taxon>Prorocentrales</taxon>
        <taxon>Prorocentraceae</taxon>
        <taxon>Prorocentrum</taxon>
    </lineage>
</organism>
<comment type="caution">
    <text evidence="2">The sequence shown here is derived from an EMBL/GenBank/DDBJ whole genome shotgun (WGS) entry which is preliminary data.</text>
</comment>
<dbReference type="Proteomes" id="UP001189429">
    <property type="component" value="Unassembled WGS sequence"/>
</dbReference>
<feature type="region of interest" description="Disordered" evidence="1">
    <location>
        <begin position="137"/>
        <end position="173"/>
    </location>
</feature>
<sequence>MAVSLEEAAQLREEHAKMVATLQEERDRRASEQERLKERTRDTFQQLKDRCNAQVADMRGKLVEAEAESGQLRGQLLKLNDKLLAAERSKADSIEEVVGRARDQRQELAKDNDWLRKASEERDQRISELEEQLQQQVELLEKERQQHGSKGPAAEEGGGAAEPAGLGAAGEVV</sequence>
<evidence type="ECO:0000256" key="1">
    <source>
        <dbReference type="SAM" id="MobiDB-lite"/>
    </source>
</evidence>
<accession>A0ABN9RRR1</accession>
<evidence type="ECO:0000313" key="2">
    <source>
        <dbReference type="EMBL" id="CAK0821951.1"/>
    </source>
</evidence>
<protein>
    <submittedName>
        <fullName evidence="2">Uncharacterized protein</fullName>
    </submittedName>
</protein>
<feature type="region of interest" description="Disordered" evidence="1">
    <location>
        <begin position="20"/>
        <end position="40"/>
    </location>
</feature>
<keyword evidence="3" id="KW-1185">Reference proteome</keyword>
<proteinExistence type="predicted"/>
<name>A0ABN9RRR1_9DINO</name>
<dbReference type="EMBL" id="CAUYUJ010007779">
    <property type="protein sequence ID" value="CAK0821951.1"/>
    <property type="molecule type" value="Genomic_DNA"/>
</dbReference>
<reference evidence="2" key="1">
    <citation type="submission" date="2023-10" db="EMBL/GenBank/DDBJ databases">
        <authorList>
            <person name="Chen Y."/>
            <person name="Shah S."/>
            <person name="Dougan E. K."/>
            <person name="Thang M."/>
            <person name="Chan C."/>
        </authorList>
    </citation>
    <scope>NUCLEOTIDE SEQUENCE [LARGE SCALE GENOMIC DNA]</scope>
</reference>
<feature type="compositionally biased region" description="Low complexity" evidence="1">
    <location>
        <begin position="151"/>
        <end position="173"/>
    </location>
</feature>
<gene>
    <name evidence="2" type="ORF">PCOR1329_LOCUS23082</name>
</gene>